<reference evidence="1" key="1">
    <citation type="submission" date="2023-10" db="EMBL/GenBank/DDBJ databases">
        <title>Genome assembly of Pristionchus species.</title>
        <authorList>
            <person name="Yoshida K."/>
            <person name="Sommer R.J."/>
        </authorList>
    </citation>
    <scope>NUCLEOTIDE SEQUENCE</scope>
    <source>
        <strain evidence="1">RS0144</strain>
    </source>
</reference>
<evidence type="ECO:0000313" key="2">
    <source>
        <dbReference type="Proteomes" id="UP001432027"/>
    </source>
</evidence>
<accession>A0AAV5TFS6</accession>
<sequence>IIFRQLSEGRSTEIDYSSLHSFSLEMHLLPNSGLSQARIGGLSWQTSSLVFARSSAAIAQMKHFTMTWQKLSPTSRCTLTPIQASTSTMTAQTLTGSVMKQRGCWRHVTGISDRNRKCQESAEEGCTGGE</sequence>
<keyword evidence="2" id="KW-1185">Reference proteome</keyword>
<gene>
    <name evidence="1" type="ORF">PENTCL1PPCAC_14468</name>
</gene>
<dbReference type="Proteomes" id="UP001432027">
    <property type="component" value="Unassembled WGS sequence"/>
</dbReference>
<dbReference type="EMBL" id="BTSX01000004">
    <property type="protein sequence ID" value="GMS92293.1"/>
    <property type="molecule type" value="Genomic_DNA"/>
</dbReference>
<feature type="non-terminal residue" evidence="1">
    <location>
        <position position="1"/>
    </location>
</feature>
<name>A0AAV5TFS6_9BILA</name>
<comment type="caution">
    <text evidence="1">The sequence shown here is derived from an EMBL/GenBank/DDBJ whole genome shotgun (WGS) entry which is preliminary data.</text>
</comment>
<proteinExistence type="predicted"/>
<organism evidence="1 2">
    <name type="scientific">Pristionchus entomophagus</name>
    <dbReference type="NCBI Taxonomy" id="358040"/>
    <lineage>
        <taxon>Eukaryota</taxon>
        <taxon>Metazoa</taxon>
        <taxon>Ecdysozoa</taxon>
        <taxon>Nematoda</taxon>
        <taxon>Chromadorea</taxon>
        <taxon>Rhabditida</taxon>
        <taxon>Rhabditina</taxon>
        <taxon>Diplogasteromorpha</taxon>
        <taxon>Diplogasteroidea</taxon>
        <taxon>Neodiplogasteridae</taxon>
        <taxon>Pristionchus</taxon>
    </lineage>
</organism>
<dbReference type="AlphaFoldDB" id="A0AAV5TFS6"/>
<protein>
    <submittedName>
        <fullName evidence="1">Uncharacterized protein</fullName>
    </submittedName>
</protein>
<evidence type="ECO:0000313" key="1">
    <source>
        <dbReference type="EMBL" id="GMS92293.1"/>
    </source>
</evidence>